<accession>A0AAF0V8L4</accession>
<dbReference type="EMBL" id="CP133623">
    <property type="protein sequence ID" value="WMV59424.1"/>
    <property type="molecule type" value="Genomic_DNA"/>
</dbReference>
<sequence>MSNLSALQDFLDDTTKDIETLKVVKKRIRNVVYKVGDRVDSSLRNILLAYHEDKRQKACRSFYEELLKVDNKKYSKKHTSRKLRKIRRKLNKLYPEYKQLNITKTNNEKLDQLIDNISKIEYKYIQYLKIQ</sequence>
<gene>
    <name evidence="1" type="ORF">MTR67_052809</name>
</gene>
<dbReference type="AlphaFoldDB" id="A0AAF0V8L4"/>
<keyword evidence="2" id="KW-1185">Reference proteome</keyword>
<reference evidence="1" key="1">
    <citation type="submission" date="2023-08" db="EMBL/GenBank/DDBJ databases">
        <title>A de novo genome assembly of Solanum verrucosum Schlechtendal, a Mexican diploid species geographically isolated from the other diploid A-genome species in potato relatives.</title>
        <authorList>
            <person name="Hosaka K."/>
        </authorList>
    </citation>
    <scope>NUCLEOTIDE SEQUENCE</scope>
    <source>
        <tissue evidence="1">Young leaves</tissue>
    </source>
</reference>
<dbReference type="Gene3D" id="1.20.5.4130">
    <property type="match status" value="1"/>
</dbReference>
<proteinExistence type="predicted"/>
<dbReference type="Proteomes" id="UP001234989">
    <property type="component" value="Chromosome 12"/>
</dbReference>
<evidence type="ECO:0000313" key="2">
    <source>
        <dbReference type="Proteomes" id="UP001234989"/>
    </source>
</evidence>
<evidence type="ECO:0000313" key="1">
    <source>
        <dbReference type="EMBL" id="WMV59424.1"/>
    </source>
</evidence>
<protein>
    <submittedName>
        <fullName evidence="1">Uncharacterized protein</fullName>
    </submittedName>
</protein>
<name>A0AAF0V8L4_SOLVR</name>
<organism evidence="1 2">
    <name type="scientific">Solanum verrucosum</name>
    <dbReference type="NCBI Taxonomy" id="315347"/>
    <lineage>
        <taxon>Eukaryota</taxon>
        <taxon>Viridiplantae</taxon>
        <taxon>Streptophyta</taxon>
        <taxon>Embryophyta</taxon>
        <taxon>Tracheophyta</taxon>
        <taxon>Spermatophyta</taxon>
        <taxon>Magnoliopsida</taxon>
        <taxon>eudicotyledons</taxon>
        <taxon>Gunneridae</taxon>
        <taxon>Pentapetalae</taxon>
        <taxon>asterids</taxon>
        <taxon>lamiids</taxon>
        <taxon>Solanales</taxon>
        <taxon>Solanaceae</taxon>
        <taxon>Solanoideae</taxon>
        <taxon>Solaneae</taxon>
        <taxon>Solanum</taxon>
    </lineage>
</organism>